<dbReference type="GO" id="GO:0046872">
    <property type="term" value="F:metal ion binding"/>
    <property type="evidence" value="ECO:0007669"/>
    <property type="project" value="UniProtKB-KW"/>
</dbReference>
<dbReference type="PROSITE" id="PS50215">
    <property type="entry name" value="ADAM_MEPRO"/>
    <property type="match status" value="1"/>
</dbReference>
<dbReference type="SUPFAM" id="SSF55486">
    <property type="entry name" value="Metalloproteases ('zincins'), catalytic domain"/>
    <property type="match status" value="1"/>
</dbReference>
<keyword evidence="1 7" id="KW-0645">Protease</keyword>
<accession>A0A0K8RB89</accession>
<dbReference type="AlphaFoldDB" id="A0A0K8RB89"/>
<dbReference type="InterPro" id="IPR001590">
    <property type="entry name" value="Peptidase_M12B"/>
</dbReference>
<keyword evidence="4 7" id="KW-0482">Metalloprotease</keyword>
<keyword evidence="2" id="KW-0378">Hydrolase</keyword>
<feature type="active site" evidence="5">
    <location>
        <position position="317"/>
    </location>
</feature>
<keyword evidence="3 5" id="KW-0862">Zinc</keyword>
<evidence type="ECO:0000256" key="4">
    <source>
        <dbReference type="ARBA" id="ARBA00023049"/>
    </source>
</evidence>
<protein>
    <submittedName>
        <fullName evidence="7">Putative metalloprotease</fullName>
    </submittedName>
</protein>
<organism evidence="7">
    <name type="scientific">Ixodes ricinus</name>
    <name type="common">Common tick</name>
    <name type="synonym">Acarus ricinus</name>
    <dbReference type="NCBI Taxonomy" id="34613"/>
    <lineage>
        <taxon>Eukaryota</taxon>
        <taxon>Metazoa</taxon>
        <taxon>Ecdysozoa</taxon>
        <taxon>Arthropoda</taxon>
        <taxon>Chelicerata</taxon>
        <taxon>Arachnida</taxon>
        <taxon>Acari</taxon>
        <taxon>Parasitiformes</taxon>
        <taxon>Ixodida</taxon>
        <taxon>Ixodoidea</taxon>
        <taxon>Ixodidae</taxon>
        <taxon>Ixodinae</taxon>
        <taxon>Ixodes</taxon>
    </lineage>
</organism>
<evidence type="ECO:0000256" key="5">
    <source>
        <dbReference type="PROSITE-ProRule" id="PRU00276"/>
    </source>
</evidence>
<evidence type="ECO:0000259" key="6">
    <source>
        <dbReference type="PROSITE" id="PS50215"/>
    </source>
</evidence>
<evidence type="ECO:0000256" key="2">
    <source>
        <dbReference type="ARBA" id="ARBA00022801"/>
    </source>
</evidence>
<dbReference type="InterPro" id="IPR024079">
    <property type="entry name" value="MetalloPept_cat_dom_sf"/>
</dbReference>
<feature type="binding site" evidence="5">
    <location>
        <position position="326"/>
    </location>
    <ligand>
        <name>Zn(2+)</name>
        <dbReference type="ChEBI" id="CHEBI:29105"/>
        <note>catalytic</note>
    </ligand>
</feature>
<dbReference type="EMBL" id="GADI01005371">
    <property type="protein sequence ID" value="JAA68437.1"/>
    <property type="molecule type" value="mRNA"/>
</dbReference>
<evidence type="ECO:0000313" key="7">
    <source>
        <dbReference type="EMBL" id="JAA68437.1"/>
    </source>
</evidence>
<comment type="caution">
    <text evidence="5">Lacks conserved residue(s) required for the propagation of feature annotation.</text>
</comment>
<dbReference type="GO" id="GO:0006509">
    <property type="term" value="P:membrane protein ectodomain proteolysis"/>
    <property type="evidence" value="ECO:0007669"/>
    <property type="project" value="TreeGrafter"/>
</dbReference>
<dbReference type="Pfam" id="PF13688">
    <property type="entry name" value="Reprolysin_5"/>
    <property type="match status" value="1"/>
</dbReference>
<dbReference type="PANTHER" id="PTHR11905">
    <property type="entry name" value="ADAM A DISINTEGRIN AND METALLOPROTEASE DOMAIN"/>
    <property type="match status" value="1"/>
</dbReference>
<evidence type="ECO:0000256" key="3">
    <source>
        <dbReference type="ARBA" id="ARBA00022833"/>
    </source>
</evidence>
<proteinExistence type="evidence at transcript level"/>
<feature type="binding site" evidence="5">
    <location>
        <position position="320"/>
    </location>
    <ligand>
        <name>Zn(2+)</name>
        <dbReference type="ChEBI" id="CHEBI:29105"/>
        <note>catalytic</note>
    </ligand>
</feature>
<name>A0A0K8RB89_IXORI</name>
<feature type="binding site" evidence="5">
    <location>
        <position position="316"/>
    </location>
    <ligand>
        <name>Zn(2+)</name>
        <dbReference type="ChEBI" id="CHEBI:29105"/>
        <note>catalytic</note>
    </ligand>
</feature>
<sequence length="481" mass="54904">MNIVKIFLILHRLSYISPEEAIVFPRLLQERSEGGKQIVLVNKDLHLELQKASILAETVLIGGFSERNFALKMKNGTELEENLYEDRDKFASVIMIKNEEGITLEGILTEQLKIEPLTMMQRMSGKGIPHRISRIELPPLAMASYSDLAFKNTSKLRVLENRQAASAPLIVCELFILLDSVYGITFPNLFTYLIALLNAVKLRFTLVSDPFVTIRIVGMYRLTYQEESLVYSYSLGYVLAEQSLRNLYGFLRQRPIFGNPDFFYLFSGRDLAQVNGQNLDITLMGMTFIAVMCGFNNVGIGEDKPGTYQGVRVTAHELAHAFGCVHDGEGPLAHIPNHPGSKFPECAWEHGYMMSYIEKDTKTFHFSPCCKLQMKVYFRLLLPDCLAIKFRYDYLINSENKLPGDYFDGNLFCKTHHPSLPSIFYPQPQDPLDLLQCKIQCRVRTDAYGYGGYIFYPHFAPEGLTCYGERATCRHGECRFW</sequence>
<dbReference type="GO" id="GO:0004222">
    <property type="term" value="F:metalloendopeptidase activity"/>
    <property type="evidence" value="ECO:0007669"/>
    <property type="project" value="InterPro"/>
</dbReference>
<dbReference type="PANTHER" id="PTHR11905:SF159">
    <property type="entry name" value="ADAM METALLOPROTEASE"/>
    <property type="match status" value="1"/>
</dbReference>
<evidence type="ECO:0000256" key="1">
    <source>
        <dbReference type="ARBA" id="ARBA00022670"/>
    </source>
</evidence>
<reference evidence="7" key="1">
    <citation type="submission" date="2012-12" db="EMBL/GenBank/DDBJ databases">
        <title>Identification and characterization of a phenylalanine ammonia-lyase gene family in Isatis indigotica Fort.</title>
        <authorList>
            <person name="Liu Q."/>
            <person name="Chen J."/>
            <person name="Zhou X."/>
            <person name="Di P."/>
            <person name="Xiao Y."/>
            <person name="Xuan H."/>
            <person name="Zhang L."/>
            <person name="Chen W."/>
        </authorList>
    </citation>
    <scope>NUCLEOTIDE SEQUENCE</scope>
    <source>
        <tissue evidence="7">Salivary gland</tissue>
    </source>
</reference>
<dbReference type="Gene3D" id="3.40.390.10">
    <property type="entry name" value="Collagenase (Catalytic Domain)"/>
    <property type="match status" value="1"/>
</dbReference>
<keyword evidence="5" id="KW-0479">Metal-binding</keyword>
<feature type="domain" description="Peptidase M12B" evidence="6">
    <location>
        <begin position="261"/>
        <end position="390"/>
    </location>
</feature>